<dbReference type="Gene3D" id="1.10.10.10">
    <property type="entry name" value="Winged helix-like DNA-binding domain superfamily/Winged helix DNA-binding domain"/>
    <property type="match status" value="1"/>
</dbReference>
<dbReference type="InterPro" id="IPR036390">
    <property type="entry name" value="WH_DNA-bd_sf"/>
</dbReference>
<dbReference type="SUPFAM" id="SSF56024">
    <property type="entry name" value="Phospholipase D/nuclease"/>
    <property type="match status" value="1"/>
</dbReference>
<keyword evidence="5" id="KW-1185">Reference proteome</keyword>
<proteinExistence type="inferred from homology"/>
<dbReference type="EMBL" id="JAKRVX010000002">
    <property type="protein sequence ID" value="MCL9816865.1"/>
    <property type="molecule type" value="Genomic_DNA"/>
</dbReference>
<dbReference type="Pfam" id="PF11495">
    <property type="entry name" value="Regulator_TrmB"/>
    <property type="match status" value="1"/>
</dbReference>
<dbReference type="InterPro" id="IPR021586">
    <property type="entry name" value="Tscrpt_reg_TrmB_C"/>
</dbReference>
<sequence>MSDTPTNTPRSVAIEQLEALGLSAYAARTFVALTTLQCGTAQEVSEVSDVPRTRVYDAVTELKERGLVEIQQSVPKQFWAISAQTAGTKLTQEYQGRIETLVEMLTQIRPQHASTRAEQLEILHHTEAVENRIQEMLESATETIIYGIYQHPSQHVMSHLTNATNRGVSVTIGVGPQITESTIEQLRSSQITIEHITDAVENPIGQLLIVDDTTACISAPIDEQSQMQAAAGYADGKMNAVNTIIHEIVTARFNNH</sequence>
<dbReference type="Gene3D" id="3.30.870.10">
    <property type="entry name" value="Endonuclease Chain A"/>
    <property type="match status" value="1"/>
</dbReference>
<dbReference type="PANTHER" id="PTHR34293:SF1">
    <property type="entry name" value="HTH-TYPE TRANSCRIPTIONAL REGULATOR TRMBL2"/>
    <property type="match status" value="1"/>
</dbReference>
<dbReference type="InterPro" id="IPR036388">
    <property type="entry name" value="WH-like_DNA-bd_sf"/>
</dbReference>
<evidence type="ECO:0000256" key="1">
    <source>
        <dbReference type="ARBA" id="ARBA00007287"/>
    </source>
</evidence>
<feature type="domain" description="Transcription regulator TrmB C-terminal" evidence="3">
    <location>
        <begin position="120"/>
        <end position="218"/>
    </location>
</feature>
<feature type="domain" description="Transcription regulator TrmB N-terminal" evidence="2">
    <location>
        <begin position="17"/>
        <end position="82"/>
    </location>
</feature>
<dbReference type="Pfam" id="PF01978">
    <property type="entry name" value="TrmB"/>
    <property type="match status" value="1"/>
</dbReference>
<dbReference type="AlphaFoldDB" id="A0AAE3K8U4"/>
<evidence type="ECO:0000313" key="5">
    <source>
        <dbReference type="Proteomes" id="UP001203207"/>
    </source>
</evidence>
<dbReference type="SUPFAM" id="SSF46785">
    <property type="entry name" value="Winged helix' DNA-binding domain"/>
    <property type="match status" value="1"/>
</dbReference>
<evidence type="ECO:0000259" key="3">
    <source>
        <dbReference type="Pfam" id="PF11495"/>
    </source>
</evidence>
<reference evidence="4" key="1">
    <citation type="journal article" date="2022" name="Syst. Appl. Microbiol.">
        <title>Natronocalculus amylovorans gen. nov., sp. nov., and Natranaeroarchaeum aerophilus sp. nov., dominant culturable amylolytic natronoarchaea from hypersaline soda lakes in southwestern Siberia.</title>
        <authorList>
            <person name="Sorokin D.Y."/>
            <person name="Elcheninov A.G."/>
            <person name="Khizhniak T.V."/>
            <person name="Koenen M."/>
            <person name="Bale N.J."/>
            <person name="Damste J.S.S."/>
            <person name="Kublanov I.V."/>
        </authorList>
    </citation>
    <scope>NUCLEOTIDE SEQUENCE</scope>
    <source>
        <strain evidence="4">AArc-St2</strain>
    </source>
</reference>
<name>A0AAE3K8U4_9EURY</name>
<accession>A0AAE3K8U4</accession>
<dbReference type="InterPro" id="IPR002831">
    <property type="entry name" value="Tscrpt_reg_TrmB_N"/>
</dbReference>
<comment type="similarity">
    <text evidence="1">Belongs to the transcriptional regulator TrmB family.</text>
</comment>
<protein>
    <recommendedName>
        <fullName evidence="6">TrmB family transcriptional regulator</fullName>
    </recommendedName>
</protein>
<dbReference type="Proteomes" id="UP001203207">
    <property type="component" value="Unassembled WGS sequence"/>
</dbReference>
<dbReference type="PANTHER" id="PTHR34293">
    <property type="entry name" value="HTH-TYPE TRANSCRIPTIONAL REGULATOR TRMBL2"/>
    <property type="match status" value="1"/>
</dbReference>
<evidence type="ECO:0000313" key="4">
    <source>
        <dbReference type="EMBL" id="MCL9816865.1"/>
    </source>
</evidence>
<dbReference type="RefSeq" id="WP_250583741.1">
    <property type="nucleotide sequence ID" value="NZ_JAKRVX010000002.1"/>
</dbReference>
<comment type="caution">
    <text evidence="4">The sequence shown here is derived from an EMBL/GenBank/DDBJ whole genome shotgun (WGS) entry which is preliminary data.</text>
</comment>
<gene>
    <name evidence="4" type="ORF">AArcSt2_07910</name>
</gene>
<organism evidence="4 5">
    <name type="scientific">Natronocalculus amylovorans</name>
    <dbReference type="NCBI Taxonomy" id="2917812"/>
    <lineage>
        <taxon>Archaea</taxon>
        <taxon>Methanobacteriati</taxon>
        <taxon>Methanobacteriota</taxon>
        <taxon>Stenosarchaea group</taxon>
        <taxon>Halobacteria</taxon>
        <taxon>Halobacteriales</taxon>
        <taxon>Haloferacaceae</taxon>
        <taxon>Natronocalculus</taxon>
    </lineage>
</organism>
<reference evidence="4" key="2">
    <citation type="submission" date="2022-02" db="EMBL/GenBank/DDBJ databases">
        <authorList>
            <person name="Elcheninov A.G."/>
            <person name="Sorokin D.Y."/>
            <person name="Kublanov I.V."/>
        </authorList>
    </citation>
    <scope>NUCLEOTIDE SEQUENCE</scope>
    <source>
        <strain evidence="4">AArc-St2</strain>
    </source>
</reference>
<dbReference type="InterPro" id="IPR051797">
    <property type="entry name" value="TrmB-like"/>
</dbReference>
<evidence type="ECO:0008006" key="6">
    <source>
        <dbReference type="Google" id="ProtNLM"/>
    </source>
</evidence>
<evidence type="ECO:0000259" key="2">
    <source>
        <dbReference type="Pfam" id="PF01978"/>
    </source>
</evidence>